<dbReference type="EMBL" id="GBHO01012917">
    <property type="protein sequence ID" value="JAG30687.1"/>
    <property type="molecule type" value="Transcribed_RNA"/>
</dbReference>
<evidence type="ECO:0000313" key="3">
    <source>
        <dbReference type="EMBL" id="JAG30685.1"/>
    </source>
</evidence>
<dbReference type="EMBL" id="GBRD01002824">
    <property type="protein sequence ID" value="JAG62997.1"/>
    <property type="molecule type" value="Transcribed_RNA"/>
</dbReference>
<keyword evidence="1" id="KW-0175">Coiled coil</keyword>
<proteinExistence type="predicted"/>
<organism evidence="4">
    <name type="scientific">Lygus hesperus</name>
    <name type="common">Western plant bug</name>
    <dbReference type="NCBI Taxonomy" id="30085"/>
    <lineage>
        <taxon>Eukaryota</taxon>
        <taxon>Metazoa</taxon>
        <taxon>Ecdysozoa</taxon>
        <taxon>Arthropoda</taxon>
        <taxon>Hexapoda</taxon>
        <taxon>Insecta</taxon>
        <taxon>Pterygota</taxon>
        <taxon>Neoptera</taxon>
        <taxon>Paraneoptera</taxon>
        <taxon>Hemiptera</taxon>
        <taxon>Heteroptera</taxon>
        <taxon>Panheteroptera</taxon>
        <taxon>Cimicomorpha</taxon>
        <taxon>Miridae</taxon>
        <taxon>Mirini</taxon>
        <taxon>Lygus</taxon>
    </lineage>
</organism>
<sequence>MPLDMDPWFDEAIDLLSSRVSSRRGSLAFTRAASVFDTELSRIRNERKPRTTSSRVNKSSEPSLGESEMAALDDMRKKLRTYEDEIYKLKAANSDLNMVNKRWHTYNADMQMFVDKLQNTIRDQQEQINNIGTSLFASHPTIRSEDSSECERLDCRNLREDVAKLREEKAHLLLQVKAHKEDWEAEKNEKQEALKERDAIKQRLDSVLRDLCISSTQTAEQRPTTCGCCNVDWEGLVDPERAQASNYSTFQSDSARFSADSLDRDGGYLRPLNIIGSDSEINERCLEDTACALRPKEESYSMVSTVPLSTPPGISPCSSNGSLPEARTFSMGFKSGGTTVTSFVQLPVVKSSSAPDRRSTCFRKPPKFVNSISLSVLPPTRRNIPCEGAETQTDDVTCPTCHMVFTPDVQVKFDEHFESCRANKNPSTSH</sequence>
<feature type="compositionally biased region" description="Polar residues" evidence="2">
    <location>
        <begin position="51"/>
        <end position="62"/>
    </location>
</feature>
<dbReference type="EMBL" id="GBRD01002825">
    <property type="protein sequence ID" value="JAG62996.1"/>
    <property type="molecule type" value="Transcribed_RNA"/>
</dbReference>
<name>A0A0A9YC87_LYGHE</name>
<evidence type="ECO:0000256" key="2">
    <source>
        <dbReference type="SAM" id="MobiDB-lite"/>
    </source>
</evidence>
<accession>A0A0A9YC87</accession>
<feature type="region of interest" description="Disordered" evidence="2">
    <location>
        <begin position="45"/>
        <end position="68"/>
    </location>
</feature>
<evidence type="ECO:0000256" key="1">
    <source>
        <dbReference type="SAM" id="Coils"/>
    </source>
</evidence>
<dbReference type="EMBL" id="GBHO01012919">
    <property type="protein sequence ID" value="JAG30685.1"/>
    <property type="molecule type" value="Transcribed_RNA"/>
</dbReference>
<protein>
    <submittedName>
        <fullName evidence="4">Trafficking kinesin-binding protein 1</fullName>
    </submittedName>
</protein>
<gene>
    <name evidence="4" type="primary">TRAK1_0</name>
    <name evidence="3" type="synonym">TRAK1_1</name>
    <name evidence="4" type="ORF">CM83_48325</name>
    <name evidence="3" type="ORF">CM83_48334</name>
</gene>
<feature type="coiled-coil region" evidence="1">
    <location>
        <begin position="72"/>
        <end position="210"/>
    </location>
</feature>
<evidence type="ECO:0000313" key="4">
    <source>
        <dbReference type="EMBL" id="JAG30687.1"/>
    </source>
</evidence>
<evidence type="ECO:0000313" key="5">
    <source>
        <dbReference type="EMBL" id="JAG62996.1"/>
    </source>
</evidence>
<reference evidence="4" key="1">
    <citation type="journal article" date="2014" name="PLoS ONE">
        <title>Transcriptome-Based Identification of ABC Transporters in the Western Tarnished Plant Bug Lygus hesperus.</title>
        <authorList>
            <person name="Hull J.J."/>
            <person name="Chaney K."/>
            <person name="Geib S.M."/>
            <person name="Fabrick J.A."/>
            <person name="Brent C.S."/>
            <person name="Walsh D."/>
            <person name="Lavine L.C."/>
        </authorList>
    </citation>
    <scope>NUCLEOTIDE SEQUENCE</scope>
</reference>
<reference evidence="4" key="2">
    <citation type="submission" date="2014-07" db="EMBL/GenBank/DDBJ databases">
        <authorList>
            <person name="Hull J."/>
        </authorList>
    </citation>
    <scope>NUCLEOTIDE SEQUENCE</scope>
</reference>
<dbReference type="AlphaFoldDB" id="A0A0A9YC87"/>
<reference evidence="5" key="3">
    <citation type="submission" date="2014-09" db="EMBL/GenBank/DDBJ databases">
        <authorList>
            <person name="Magalhaes I.L.F."/>
            <person name="Oliveira U."/>
            <person name="Santos F.R."/>
            <person name="Vidigal T.H.D.A."/>
            <person name="Brescovit A.D."/>
            <person name="Santos A.J."/>
        </authorList>
    </citation>
    <scope>NUCLEOTIDE SEQUENCE</scope>
</reference>